<keyword evidence="5" id="KW-1185">Reference proteome</keyword>
<accession>A0ABN9HFN4</accession>
<evidence type="ECO:0000256" key="1">
    <source>
        <dbReference type="ARBA" id="ARBA00023157"/>
    </source>
</evidence>
<dbReference type="PROSITE" id="PS50292">
    <property type="entry name" value="PEROXIDASE_3"/>
    <property type="match status" value="1"/>
</dbReference>
<dbReference type="Gene3D" id="2.10.70.10">
    <property type="entry name" value="Complement Module, domain 1"/>
    <property type="match status" value="1"/>
</dbReference>
<gene>
    <name evidence="4" type="ORF">SPARVUS_LOCUS16009304</name>
</gene>
<keyword evidence="1" id="KW-1015">Disulfide bond</keyword>
<proteinExistence type="predicted"/>
<protein>
    <recommendedName>
        <fullName evidence="3">Sushi domain-containing protein</fullName>
    </recommendedName>
</protein>
<dbReference type="InterPro" id="IPR019791">
    <property type="entry name" value="Haem_peroxidase_animal"/>
</dbReference>
<dbReference type="PRINTS" id="PR00457">
    <property type="entry name" value="ANPEROXIDASE"/>
</dbReference>
<reference evidence="4" key="1">
    <citation type="submission" date="2023-05" db="EMBL/GenBank/DDBJ databases">
        <authorList>
            <person name="Stuckert A."/>
        </authorList>
    </citation>
    <scope>NUCLEOTIDE SEQUENCE</scope>
</reference>
<dbReference type="PANTHER" id="PTHR11475:SF60">
    <property type="entry name" value="THYROID PEROXIDASE"/>
    <property type="match status" value="1"/>
</dbReference>
<dbReference type="Pfam" id="PF03098">
    <property type="entry name" value="An_peroxidase"/>
    <property type="match status" value="1"/>
</dbReference>
<dbReference type="PROSITE" id="PS50923">
    <property type="entry name" value="SUSHI"/>
    <property type="match status" value="1"/>
</dbReference>
<dbReference type="Pfam" id="PF00084">
    <property type="entry name" value="Sushi"/>
    <property type="match status" value="1"/>
</dbReference>
<evidence type="ECO:0000256" key="2">
    <source>
        <dbReference type="PROSITE-ProRule" id="PRU00302"/>
    </source>
</evidence>
<dbReference type="InterPro" id="IPR010255">
    <property type="entry name" value="Haem_peroxidase_sf"/>
</dbReference>
<dbReference type="EMBL" id="CATNWA010020968">
    <property type="protein sequence ID" value="CAI9620608.1"/>
    <property type="molecule type" value="Genomic_DNA"/>
</dbReference>
<evidence type="ECO:0000313" key="5">
    <source>
        <dbReference type="Proteomes" id="UP001162483"/>
    </source>
</evidence>
<dbReference type="InterPro" id="IPR000436">
    <property type="entry name" value="Sushi_SCR_CCP_dom"/>
</dbReference>
<keyword evidence="2" id="KW-0768">Sushi</keyword>
<dbReference type="InterPro" id="IPR035976">
    <property type="entry name" value="Sushi/SCR/CCP_sf"/>
</dbReference>
<dbReference type="SMART" id="SM00032">
    <property type="entry name" value="CCP"/>
    <property type="match status" value="1"/>
</dbReference>
<dbReference type="Gene3D" id="1.10.640.10">
    <property type="entry name" value="Haem peroxidase domain superfamily, animal type"/>
    <property type="match status" value="1"/>
</dbReference>
<dbReference type="Proteomes" id="UP001162483">
    <property type="component" value="Unassembled WGS sequence"/>
</dbReference>
<evidence type="ECO:0000259" key="3">
    <source>
        <dbReference type="PROSITE" id="PS50923"/>
    </source>
</evidence>
<dbReference type="SUPFAM" id="SSF57535">
    <property type="entry name" value="Complement control module/SCR domain"/>
    <property type="match status" value="1"/>
</dbReference>
<sequence>MITIPNIKYFFPFIQISTKESVFQSGCIPFYRSTAACGTGDQNVVLGIPSTENTREQINTLTSFIDASTVYGSTVASEKKVRNYSSEEGLLRVNTQYSDHGRDYMPFVDDIPSLCLQDPHSVSEERVECFLAGESRSNEVVSLAAIHTLWVREHNRLAKALKNLNSHWSSETTYQEARKIVGALHQIITIRDYIPKIVGSYAFHQYAGTYQGYNENTDPSISNVFSTAAFRFGHATIPPIVHRLDSQYRESQLYPNLLLSEVFFRPWRIIKEGGLDPLIRGLLGKLAKLQTQKQLMNEELTEKLLVLSINGSMDLASLDLQRGRDHGLPGYNDWREYCRLPRLNTSADMKMVISDDNIISRIMEQYKHPNNIDVWLGGLIEDLLPDSRTGPLFACLIAKQMKALRDGDRFWYENSMMFTETQRKELEKHSLSRVVCDNTGLSHVPPDAFLTGKYPDDFVSCDSVPSLDLEVWKENIEKRTSCGLPMKIENGDFVFCSEAVLIYFCYSGYHLEGHEELACQGNQWSTKPPFCSGTVYYRALQ</sequence>
<name>A0ABN9HFN4_9NEOB</name>
<feature type="domain" description="Sushi" evidence="3">
    <location>
        <begin position="480"/>
        <end position="533"/>
    </location>
</feature>
<dbReference type="CDD" id="cd00033">
    <property type="entry name" value="CCP"/>
    <property type="match status" value="1"/>
</dbReference>
<dbReference type="SUPFAM" id="SSF48113">
    <property type="entry name" value="Heme-dependent peroxidases"/>
    <property type="match status" value="1"/>
</dbReference>
<organism evidence="4 5">
    <name type="scientific">Staurois parvus</name>
    <dbReference type="NCBI Taxonomy" id="386267"/>
    <lineage>
        <taxon>Eukaryota</taxon>
        <taxon>Metazoa</taxon>
        <taxon>Chordata</taxon>
        <taxon>Craniata</taxon>
        <taxon>Vertebrata</taxon>
        <taxon>Euteleostomi</taxon>
        <taxon>Amphibia</taxon>
        <taxon>Batrachia</taxon>
        <taxon>Anura</taxon>
        <taxon>Neobatrachia</taxon>
        <taxon>Ranoidea</taxon>
        <taxon>Ranidae</taxon>
        <taxon>Staurois</taxon>
    </lineage>
</organism>
<dbReference type="InterPro" id="IPR037120">
    <property type="entry name" value="Haem_peroxidase_sf_animal"/>
</dbReference>
<comment type="caution">
    <text evidence="2">Lacks conserved residue(s) required for the propagation of feature annotation.</text>
</comment>
<dbReference type="PANTHER" id="PTHR11475">
    <property type="entry name" value="OXIDASE/PEROXIDASE"/>
    <property type="match status" value="1"/>
</dbReference>
<evidence type="ECO:0000313" key="4">
    <source>
        <dbReference type="EMBL" id="CAI9620608.1"/>
    </source>
</evidence>
<comment type="caution">
    <text evidence="4">The sequence shown here is derived from an EMBL/GenBank/DDBJ whole genome shotgun (WGS) entry which is preliminary data.</text>
</comment>